<sequence length="202" mass="21891">MCSVGTFTGGFAKIEGVNRTDRRQRGPIGTDNQRTFIVTMTAIIIGIATVDQASKAAVLHFLGDGQPLKLIGDWFRFRLLFNPGAAFSLGENATWLFTCIQLIFVVGIAWYAPKIRDGWTAVALAMIAGGALGNLIDRLFREPAFFVGHVVDFISVGDFAVFNVADSAITCGVAVFFVAILLESKREAQSLQRNEDEVIGNA</sequence>
<protein>
    <recommendedName>
        <fullName evidence="9">Lipoprotein signal peptidase</fullName>
        <ecNumber evidence="9">3.4.23.36</ecNumber>
    </recommendedName>
    <alternativeName>
        <fullName evidence="9">Prolipoprotein signal peptidase</fullName>
    </alternativeName>
    <alternativeName>
        <fullName evidence="9">Signal peptidase II</fullName>
        <shortName evidence="9">SPase II</shortName>
    </alternativeName>
</protein>
<feature type="transmembrane region" description="Helical" evidence="9">
    <location>
        <begin position="119"/>
        <end position="140"/>
    </location>
</feature>
<comment type="function">
    <text evidence="9 10">This protein specifically catalyzes the removal of signal peptides from prolipoproteins.</text>
</comment>
<dbReference type="EC" id="3.4.23.36" evidence="9"/>
<dbReference type="GO" id="GO:0005886">
    <property type="term" value="C:plasma membrane"/>
    <property type="evidence" value="ECO:0007669"/>
    <property type="project" value="UniProtKB-SubCell"/>
</dbReference>
<evidence type="ECO:0000256" key="8">
    <source>
        <dbReference type="ARBA" id="ARBA00023136"/>
    </source>
</evidence>
<keyword evidence="2 9" id="KW-1003">Cell membrane</keyword>
<proteinExistence type="inferred from homology"/>
<comment type="subcellular location">
    <subcellularLocation>
        <location evidence="9">Cell membrane</location>
        <topology evidence="9">Multi-pass membrane protein</topology>
    </subcellularLocation>
</comment>
<dbReference type="PROSITE" id="PS00855">
    <property type="entry name" value="SPASE_II"/>
    <property type="match status" value="1"/>
</dbReference>
<feature type="transmembrane region" description="Helical" evidence="9">
    <location>
        <begin position="93"/>
        <end position="112"/>
    </location>
</feature>
<keyword evidence="3 9" id="KW-0645">Protease</keyword>
<keyword evidence="6 9" id="KW-0378">Hydrolase</keyword>
<evidence type="ECO:0000256" key="1">
    <source>
        <dbReference type="ARBA" id="ARBA00006139"/>
    </source>
</evidence>
<keyword evidence="8 9" id="KW-0472">Membrane</keyword>
<dbReference type="NCBIfam" id="TIGR00077">
    <property type="entry name" value="lspA"/>
    <property type="match status" value="1"/>
</dbReference>
<comment type="similarity">
    <text evidence="1 9 11">Belongs to the peptidase A8 family.</text>
</comment>
<feature type="active site" evidence="9">
    <location>
        <position position="152"/>
    </location>
</feature>
<dbReference type="HAMAP" id="MF_00161">
    <property type="entry name" value="LspA"/>
    <property type="match status" value="1"/>
</dbReference>
<reference evidence="12 13" key="1">
    <citation type="submission" date="2021-11" db="EMBL/GenBank/DDBJ databases">
        <title>Whole genome sequences of diphtheriae toxin producing Corynebacterium ulcerans isolates from cats in Osaka, Japan.</title>
        <authorList>
            <person name="Umeda K."/>
            <person name="Hirai Y."/>
        </authorList>
    </citation>
    <scope>NUCLEOTIDE SEQUENCE [LARGE SCALE GENOMIC DNA]</scope>
    <source>
        <strain evidence="12 13">12109B-1</strain>
    </source>
</reference>
<comment type="catalytic activity">
    <reaction evidence="9 10">
        <text>Release of signal peptides from bacterial membrane prolipoproteins. Hydrolyzes -Xaa-Yaa-Zaa-|-(S,diacylglyceryl)Cys-, in which Xaa is hydrophobic (preferably Leu), and Yaa (Ala or Ser) and Zaa (Gly or Ala) have small, neutral side chains.</text>
        <dbReference type="EC" id="3.4.23.36"/>
    </reaction>
</comment>
<evidence type="ECO:0000256" key="5">
    <source>
        <dbReference type="ARBA" id="ARBA00022750"/>
    </source>
</evidence>
<evidence type="ECO:0000256" key="6">
    <source>
        <dbReference type="ARBA" id="ARBA00022801"/>
    </source>
</evidence>
<dbReference type="EMBL" id="BQFK01000005">
    <property type="protein sequence ID" value="GJJ43603.1"/>
    <property type="molecule type" value="Genomic_DNA"/>
</dbReference>
<feature type="transmembrane region" description="Helical" evidence="9">
    <location>
        <begin position="160"/>
        <end position="182"/>
    </location>
</feature>
<evidence type="ECO:0000313" key="12">
    <source>
        <dbReference type="EMBL" id="GJJ43603.1"/>
    </source>
</evidence>
<evidence type="ECO:0000256" key="2">
    <source>
        <dbReference type="ARBA" id="ARBA00022475"/>
    </source>
</evidence>
<name>A0ABD0BNP4_CORUL</name>
<evidence type="ECO:0000313" key="13">
    <source>
        <dbReference type="Proteomes" id="UP001205910"/>
    </source>
</evidence>
<keyword evidence="7 9" id="KW-1133">Transmembrane helix</keyword>
<dbReference type="PANTHER" id="PTHR33695">
    <property type="entry name" value="LIPOPROTEIN SIGNAL PEPTIDASE"/>
    <property type="match status" value="1"/>
</dbReference>
<keyword evidence="4 9" id="KW-0812">Transmembrane</keyword>
<organism evidence="12 13">
    <name type="scientific">Corynebacterium ulcerans</name>
    <dbReference type="NCBI Taxonomy" id="65058"/>
    <lineage>
        <taxon>Bacteria</taxon>
        <taxon>Bacillati</taxon>
        <taxon>Actinomycetota</taxon>
        <taxon>Actinomycetes</taxon>
        <taxon>Mycobacteriales</taxon>
        <taxon>Corynebacteriaceae</taxon>
        <taxon>Corynebacterium</taxon>
    </lineage>
</organism>
<keyword evidence="12" id="KW-0449">Lipoprotein</keyword>
<dbReference type="AlphaFoldDB" id="A0ABD0BNP4"/>
<dbReference type="GO" id="GO:0004190">
    <property type="term" value="F:aspartic-type endopeptidase activity"/>
    <property type="evidence" value="ECO:0007669"/>
    <property type="project" value="UniProtKB-UniRule"/>
</dbReference>
<comment type="pathway">
    <text evidence="9">Protein modification; lipoprotein biosynthesis (signal peptide cleavage).</text>
</comment>
<evidence type="ECO:0000256" key="9">
    <source>
        <dbReference type="HAMAP-Rule" id="MF_00161"/>
    </source>
</evidence>
<evidence type="ECO:0000256" key="11">
    <source>
        <dbReference type="RuleBase" id="RU004181"/>
    </source>
</evidence>
<dbReference type="Pfam" id="PF01252">
    <property type="entry name" value="Peptidase_A8"/>
    <property type="match status" value="1"/>
</dbReference>
<evidence type="ECO:0000256" key="7">
    <source>
        <dbReference type="ARBA" id="ARBA00022989"/>
    </source>
</evidence>
<comment type="caution">
    <text evidence="9">Lacks conserved residue(s) required for the propagation of feature annotation.</text>
</comment>
<evidence type="ECO:0000256" key="10">
    <source>
        <dbReference type="RuleBase" id="RU000594"/>
    </source>
</evidence>
<comment type="caution">
    <text evidence="12">The sequence shown here is derived from an EMBL/GenBank/DDBJ whole genome shotgun (WGS) entry which is preliminary data.</text>
</comment>
<accession>A0ABD0BNP4</accession>
<dbReference type="PANTHER" id="PTHR33695:SF1">
    <property type="entry name" value="LIPOPROTEIN SIGNAL PEPTIDASE"/>
    <property type="match status" value="1"/>
</dbReference>
<keyword evidence="5 9" id="KW-0064">Aspartyl protease</keyword>
<evidence type="ECO:0000256" key="4">
    <source>
        <dbReference type="ARBA" id="ARBA00022692"/>
    </source>
</evidence>
<dbReference type="PRINTS" id="PR00781">
    <property type="entry name" value="LIPOSIGPTASE"/>
</dbReference>
<dbReference type="GO" id="GO:0006508">
    <property type="term" value="P:proteolysis"/>
    <property type="evidence" value="ECO:0007669"/>
    <property type="project" value="UniProtKB-KW"/>
</dbReference>
<evidence type="ECO:0000256" key="3">
    <source>
        <dbReference type="ARBA" id="ARBA00022670"/>
    </source>
</evidence>
<dbReference type="Proteomes" id="UP001205910">
    <property type="component" value="Unassembled WGS sequence"/>
</dbReference>
<gene>
    <name evidence="9 12" type="primary">lspA</name>
    <name evidence="12" type="ORF">CULCOIPH005_17920</name>
</gene>
<dbReference type="InterPro" id="IPR001872">
    <property type="entry name" value="Peptidase_A8"/>
</dbReference>
<feature type="active site" evidence="9">
    <location>
        <position position="166"/>
    </location>
</feature>